<dbReference type="EMBL" id="CABITT030000006">
    <property type="protein sequence ID" value="VVB08272.1"/>
    <property type="molecule type" value="Genomic_DNA"/>
</dbReference>
<accession>A0A565C3S8</accession>
<gene>
    <name evidence="1" type="ORF">ANE_LOCUS18716</name>
</gene>
<reference evidence="1" key="1">
    <citation type="submission" date="2019-07" db="EMBL/GenBank/DDBJ databases">
        <authorList>
            <person name="Dittberner H."/>
        </authorList>
    </citation>
    <scope>NUCLEOTIDE SEQUENCE [LARGE SCALE GENOMIC DNA]</scope>
</reference>
<proteinExistence type="predicted"/>
<name>A0A565C3S8_9BRAS</name>
<dbReference type="Proteomes" id="UP000489600">
    <property type="component" value="Unassembled WGS sequence"/>
</dbReference>
<dbReference type="OrthoDB" id="1107979at2759"/>
<evidence type="ECO:0000313" key="1">
    <source>
        <dbReference type="EMBL" id="VVB08272.1"/>
    </source>
</evidence>
<sequence>MDDAYAEIGFPNEVSDPSVDTILEMLRDEYQFEHNVWEGGVKAGDVDCKKRDICMYLTKTKVSLQM</sequence>
<organism evidence="1 2">
    <name type="scientific">Arabis nemorensis</name>
    <dbReference type="NCBI Taxonomy" id="586526"/>
    <lineage>
        <taxon>Eukaryota</taxon>
        <taxon>Viridiplantae</taxon>
        <taxon>Streptophyta</taxon>
        <taxon>Embryophyta</taxon>
        <taxon>Tracheophyta</taxon>
        <taxon>Spermatophyta</taxon>
        <taxon>Magnoliopsida</taxon>
        <taxon>eudicotyledons</taxon>
        <taxon>Gunneridae</taxon>
        <taxon>Pentapetalae</taxon>
        <taxon>rosids</taxon>
        <taxon>malvids</taxon>
        <taxon>Brassicales</taxon>
        <taxon>Brassicaceae</taxon>
        <taxon>Arabideae</taxon>
        <taxon>Arabis</taxon>
    </lineage>
</organism>
<keyword evidence="2" id="KW-1185">Reference proteome</keyword>
<dbReference type="AlphaFoldDB" id="A0A565C3S8"/>
<comment type="caution">
    <text evidence="1">The sequence shown here is derived from an EMBL/GenBank/DDBJ whole genome shotgun (WGS) entry which is preliminary data.</text>
</comment>
<evidence type="ECO:0000313" key="2">
    <source>
        <dbReference type="Proteomes" id="UP000489600"/>
    </source>
</evidence>
<protein>
    <submittedName>
        <fullName evidence="1">Uncharacterized protein</fullName>
    </submittedName>
</protein>